<name>A0AA38HU03_9CUCU</name>
<dbReference type="EMBL" id="JALNTZ010000008">
    <property type="protein sequence ID" value="KAJ3643873.1"/>
    <property type="molecule type" value="Genomic_DNA"/>
</dbReference>
<feature type="compositionally biased region" description="Polar residues" evidence="1">
    <location>
        <begin position="126"/>
        <end position="137"/>
    </location>
</feature>
<accession>A0AA38HU03</accession>
<feature type="region of interest" description="Disordered" evidence="1">
    <location>
        <begin position="117"/>
        <end position="137"/>
    </location>
</feature>
<evidence type="ECO:0000313" key="3">
    <source>
        <dbReference type="Proteomes" id="UP001168821"/>
    </source>
</evidence>
<organism evidence="2 3">
    <name type="scientific">Zophobas morio</name>
    <dbReference type="NCBI Taxonomy" id="2755281"/>
    <lineage>
        <taxon>Eukaryota</taxon>
        <taxon>Metazoa</taxon>
        <taxon>Ecdysozoa</taxon>
        <taxon>Arthropoda</taxon>
        <taxon>Hexapoda</taxon>
        <taxon>Insecta</taxon>
        <taxon>Pterygota</taxon>
        <taxon>Neoptera</taxon>
        <taxon>Endopterygota</taxon>
        <taxon>Coleoptera</taxon>
        <taxon>Polyphaga</taxon>
        <taxon>Cucujiformia</taxon>
        <taxon>Tenebrionidae</taxon>
        <taxon>Zophobas</taxon>
    </lineage>
</organism>
<gene>
    <name evidence="2" type="ORF">Zmor_026557</name>
</gene>
<evidence type="ECO:0000256" key="1">
    <source>
        <dbReference type="SAM" id="MobiDB-lite"/>
    </source>
</evidence>
<comment type="caution">
    <text evidence="2">The sequence shown here is derived from an EMBL/GenBank/DDBJ whole genome shotgun (WGS) entry which is preliminary data.</text>
</comment>
<feature type="region of interest" description="Disordered" evidence="1">
    <location>
        <begin position="48"/>
        <end position="84"/>
    </location>
</feature>
<protein>
    <submittedName>
        <fullName evidence="2">Uncharacterized protein</fullName>
    </submittedName>
</protein>
<proteinExistence type="predicted"/>
<evidence type="ECO:0000313" key="2">
    <source>
        <dbReference type="EMBL" id="KAJ3643873.1"/>
    </source>
</evidence>
<dbReference type="AlphaFoldDB" id="A0AA38HU03"/>
<keyword evidence="3" id="KW-1185">Reference proteome</keyword>
<sequence length="137" mass="15486">MTTRRWPKYGFREYSLTSHTITVTSLRGDPLHALPQQQRVTLQFEVNELPTPTDPSSIDGTIDPKGHSPRDTVMHPMHKNSERRLKQTPILISFSIAGTFTHPHTNSGVRVAFSHQNHTRHATADSPPNHTNLSLHK</sequence>
<dbReference type="Proteomes" id="UP001168821">
    <property type="component" value="Unassembled WGS sequence"/>
</dbReference>
<feature type="compositionally biased region" description="Basic and acidic residues" evidence="1">
    <location>
        <begin position="62"/>
        <end position="84"/>
    </location>
</feature>
<reference evidence="2" key="1">
    <citation type="journal article" date="2023" name="G3 (Bethesda)">
        <title>Whole genome assemblies of Zophobas morio and Tenebrio molitor.</title>
        <authorList>
            <person name="Kaur S."/>
            <person name="Stinson S.A."/>
            <person name="diCenzo G.C."/>
        </authorList>
    </citation>
    <scope>NUCLEOTIDE SEQUENCE</scope>
    <source>
        <strain evidence="2">QUZm001</strain>
    </source>
</reference>